<dbReference type="AlphaFoldDB" id="A0A6F9XJ73"/>
<dbReference type="InterPro" id="IPR013381">
    <property type="entry name" value="CRISPR-assoc_prot_Cse1"/>
</dbReference>
<dbReference type="Proteomes" id="UP000494265">
    <property type="component" value="Unassembled WGS sequence"/>
</dbReference>
<name>A0A6F9XJ73_9LACO</name>
<accession>A0A6F9XJ73</accession>
<evidence type="ECO:0000313" key="1">
    <source>
        <dbReference type="EMBL" id="GET05238.1"/>
    </source>
</evidence>
<protein>
    <recommendedName>
        <fullName evidence="2">CRISPR-associated protein</fullName>
    </recommendedName>
</protein>
<evidence type="ECO:0008006" key="2">
    <source>
        <dbReference type="Google" id="ProtNLM"/>
    </source>
</evidence>
<comment type="caution">
    <text evidence="1">The sequence shown here is derived from an EMBL/GenBank/DDBJ whole genome shotgun (WGS) entry which is preliminary data.</text>
</comment>
<reference evidence="1" key="1">
    <citation type="submission" date="2019-10" db="EMBL/GenBank/DDBJ databases">
        <title>Lactobacillus agilis SY212 Whole Genome Sequencing Project.</title>
        <authorList>
            <person name="Suzuki S."/>
            <person name="Endo A."/>
            <person name="Maeno S."/>
            <person name="Shiwa Y."/>
            <person name="Matsutani M."/>
            <person name="Kajikawa A."/>
        </authorList>
    </citation>
    <scope>NUCLEOTIDE SEQUENCE</scope>
    <source>
        <strain evidence="1">SY212</strain>
    </source>
</reference>
<dbReference type="Pfam" id="PF09481">
    <property type="entry name" value="CRISPR_Cse1"/>
    <property type="match status" value="1"/>
</dbReference>
<gene>
    <name evidence="1" type="ORF">SY212_02680</name>
</gene>
<dbReference type="RefSeq" id="WP_172584109.1">
    <property type="nucleotide sequence ID" value="NZ_BLAM01000045.1"/>
</dbReference>
<proteinExistence type="predicted"/>
<sequence>MIVDTQKITKLFADKTISNSKIAKLSGLTKTTIARYRDSEDYDSLKLSSIQALMRAYNQIYNTPQTFNLITDKWIPVFHNNSEEELSLKELFELANENDHMQLIGDSHPQELALLRLLLAIVQTVYPNKTIQEKLKAKGSFDNKIIEYLLNSKDKFDMFGKQPFYQVTLDEFNSLVADKDKIKPGKTSGVVAIKQLNRTISESENSPNIFAHKTKATKNDLTMSELVRWLIAYQNFTGSTDKVKVKLDHNFKKSVGWTYKLNPVYIRSNSLFDTLIANLVNDDNIQKPIWDWETNEYVAQIETVPNNIAQLYTLQSRLIHIMWNEQTPVIYTAALPIPSLVGADIEPMTTWRINKKGERIPDMKSLNDINSDLIFELDKITGQYGNKVIKNLATLPQKQWYLVNTNYLNDGNATSQLPSFEYYSELPITKELLHDDSELIKLSRTLSRIIKAYWQLQINLNKLRGLSNVQQRVNLLVNQFKEELKRLYYHQLDYNLNNWQIQLEDDIRSYVNVNVERLISPSDLHRQREEHPKTIFDSLTLFYNQINKILKKEEEENGQ</sequence>
<dbReference type="EMBL" id="BLAM01000045">
    <property type="protein sequence ID" value="GET05238.1"/>
    <property type="molecule type" value="Genomic_DNA"/>
</dbReference>
<organism evidence="1">
    <name type="scientific">Ligilactobacillus agilis</name>
    <dbReference type="NCBI Taxonomy" id="1601"/>
    <lineage>
        <taxon>Bacteria</taxon>
        <taxon>Bacillati</taxon>
        <taxon>Bacillota</taxon>
        <taxon>Bacilli</taxon>
        <taxon>Lactobacillales</taxon>
        <taxon>Lactobacillaceae</taxon>
        <taxon>Ligilactobacillus</taxon>
    </lineage>
</organism>